<dbReference type="InterPro" id="IPR001362">
    <property type="entry name" value="Glyco_hydro_32"/>
</dbReference>
<evidence type="ECO:0000259" key="6">
    <source>
        <dbReference type="Pfam" id="PF00251"/>
    </source>
</evidence>
<dbReference type="PANTHER" id="PTHR43101">
    <property type="entry name" value="BETA-FRUCTOSIDASE"/>
    <property type="match status" value="1"/>
</dbReference>
<proteinExistence type="inferred from homology"/>
<dbReference type="SMART" id="SM00640">
    <property type="entry name" value="Glyco_32"/>
    <property type="match status" value="1"/>
</dbReference>
<protein>
    <recommendedName>
        <fullName evidence="2">beta-fructofuranosidase</fullName>
        <ecNumber evidence="2">3.2.1.26</ecNumber>
    </recommendedName>
</protein>
<keyword evidence="3" id="KW-0378">Hydrolase</keyword>
<dbReference type="SUPFAM" id="SSF75005">
    <property type="entry name" value="Arabinanase/levansucrase/invertase"/>
    <property type="match status" value="1"/>
</dbReference>
<dbReference type="InterPro" id="IPR023296">
    <property type="entry name" value="Glyco_hydro_beta-prop_sf"/>
</dbReference>
<dbReference type="Gene3D" id="2.115.10.20">
    <property type="entry name" value="Glycosyl hydrolase domain, family 43"/>
    <property type="match status" value="1"/>
</dbReference>
<dbReference type="PANTHER" id="PTHR43101:SF1">
    <property type="entry name" value="BETA-FRUCTOSIDASE"/>
    <property type="match status" value="1"/>
</dbReference>
<evidence type="ECO:0000256" key="1">
    <source>
        <dbReference type="ARBA" id="ARBA00009902"/>
    </source>
</evidence>
<keyword evidence="8" id="KW-1185">Reference proteome</keyword>
<organism evidence="7 8">
    <name type="scientific">Plantactinospora alkalitolerans</name>
    <dbReference type="NCBI Taxonomy" id="2789879"/>
    <lineage>
        <taxon>Bacteria</taxon>
        <taxon>Bacillati</taxon>
        <taxon>Actinomycetota</taxon>
        <taxon>Actinomycetes</taxon>
        <taxon>Micromonosporales</taxon>
        <taxon>Micromonosporaceae</taxon>
        <taxon>Plantactinospora</taxon>
    </lineage>
</organism>
<dbReference type="Pfam" id="PF00251">
    <property type="entry name" value="Glyco_hydro_32N"/>
    <property type="match status" value="1"/>
</dbReference>
<dbReference type="CDD" id="cd18609">
    <property type="entry name" value="GH32-like"/>
    <property type="match status" value="1"/>
</dbReference>
<evidence type="ECO:0000256" key="2">
    <source>
        <dbReference type="ARBA" id="ARBA00012758"/>
    </source>
</evidence>
<reference evidence="7 8" key="1">
    <citation type="submission" date="2020-11" db="EMBL/GenBank/DDBJ databases">
        <title>A novel isolate from a Black sea contaminated sediment with potential to produce alkanes: Plantactinospora alkalitolerans sp. nov.</title>
        <authorList>
            <person name="Carro L."/>
            <person name="Veyisoglu A."/>
            <person name="Guven K."/>
            <person name="Schumann P."/>
            <person name="Klenk H.-P."/>
            <person name="Sahin N."/>
        </authorList>
    </citation>
    <scope>NUCLEOTIDE SEQUENCE [LARGE SCALE GENOMIC DNA]</scope>
    <source>
        <strain evidence="7 8">S1510</strain>
    </source>
</reference>
<comment type="caution">
    <text evidence="7">The sequence shown here is derived from an EMBL/GenBank/DDBJ whole genome shotgun (WGS) entry which is preliminary data.</text>
</comment>
<name>A0ABS0H892_9ACTN</name>
<evidence type="ECO:0000313" key="7">
    <source>
        <dbReference type="EMBL" id="MBF9134534.1"/>
    </source>
</evidence>
<evidence type="ECO:0000256" key="5">
    <source>
        <dbReference type="SAM" id="MobiDB-lite"/>
    </source>
</evidence>
<accession>A0ABS0H892</accession>
<evidence type="ECO:0000313" key="8">
    <source>
        <dbReference type="Proteomes" id="UP000638560"/>
    </source>
</evidence>
<gene>
    <name evidence="7" type="ORF">I0C86_37240</name>
</gene>
<dbReference type="InterPro" id="IPR051214">
    <property type="entry name" value="GH32_Enzymes"/>
</dbReference>
<evidence type="ECO:0000256" key="3">
    <source>
        <dbReference type="ARBA" id="ARBA00022801"/>
    </source>
</evidence>
<dbReference type="EC" id="3.2.1.26" evidence="2"/>
<evidence type="ECO:0000256" key="4">
    <source>
        <dbReference type="ARBA" id="ARBA00023295"/>
    </source>
</evidence>
<keyword evidence="4" id="KW-0326">Glycosidase</keyword>
<dbReference type="Proteomes" id="UP000638560">
    <property type="component" value="Unassembled WGS sequence"/>
</dbReference>
<sequence>MLRLPDHWVWDSWYVQDDDGLRHAFFLRASRALLDPHRRHLRAVIGHAISTDLRTWRLVADALLPADPPGWDDLATWTGSVVRGPDEKWYLFYTGVGRAEGGLVQRIGLAVSDDLTTWHRHGTGPLVEADPTWYELLDRNLWYEQAWRDPWVFPDPAGTGWHMLVTARANHGAAAERGVIGHATSDDLINWTVQPPLSTPGGFGHLEVPQVAVVDGQPLLLFCTNAVADPEGAEHRIWTATGASVTGPWDIASAQPWPHPHLYAPRLVSDVDGRWALIGFLDQVDGEFVGELTDPIPVRYHPGTGLVTDGLDEDVTPDRQASPAADDSSTQCLVPGT</sequence>
<feature type="region of interest" description="Disordered" evidence="5">
    <location>
        <begin position="307"/>
        <end position="337"/>
    </location>
</feature>
<dbReference type="RefSeq" id="WP_196206018.1">
    <property type="nucleotide sequence ID" value="NZ_JADPUN010000354.1"/>
</dbReference>
<dbReference type="InterPro" id="IPR013148">
    <property type="entry name" value="Glyco_hydro_32_N"/>
</dbReference>
<dbReference type="EMBL" id="JADPUN010000354">
    <property type="protein sequence ID" value="MBF9134534.1"/>
    <property type="molecule type" value="Genomic_DNA"/>
</dbReference>
<feature type="domain" description="Glycosyl hydrolase family 32 N-terminal" evidence="6">
    <location>
        <begin position="46"/>
        <end position="286"/>
    </location>
</feature>
<comment type="similarity">
    <text evidence="1">Belongs to the glycosyl hydrolase 32 family.</text>
</comment>
<feature type="compositionally biased region" description="Polar residues" evidence="5">
    <location>
        <begin position="327"/>
        <end position="337"/>
    </location>
</feature>